<dbReference type="InterPro" id="IPR036736">
    <property type="entry name" value="ACP-like_sf"/>
</dbReference>
<sequence length="1088" mass="118904">MSKAPVTLEYRANGVIPPVDGTVTLPEVLDFHTKHNPDYPLFQFQAEDATELTNINYFEFTRAADRVAHHFRPGRQGRDGEIVAVVALSDSLLYHAVTLGLMRAGMVPFLMSPRNISAAIIKMLKEVDCHKLLTTQETLKTLVSEIKADLARDSPGFELEVIEMPPVLEIYPKLGHETAVDPFVPYPKPAVRAHEDDAVLYLHSSGSTGFPKSIKETYKILAQWASFPPMPEMSGWSIGGMHLPPFHTLGVISCIIHSMYALSPVVLYPPVALTPSQLPVMPTPDNIIDNLRRTKADSLITIPTLLAIWAQDKDSVDFLATLKMVGFSGGSVPTKLGNFMTTQGVVLAPIYGATEFGGPTYMSRRPGGTENDWEWMSIDERTGIHWEPQGDGTYECQFITNENHQVSVENMDGGVKGYATSDLFIPHPTVPGFWKIVGRKDDVIIHTSGEKTVPAPMENIISNSPYVMGVVMFGREHDQPGVLIELKGPYAIDTSIEAEVIKARNLVWSIVEEANRVAPAFSKVFKELILIADANKPLPRAGKGTVMRKAALSLYHDEIEALYATIESAAGVEAVPPPPAWDKEQTEKWLKEQIEDVLPDLTFTITGDLFEQGMDSLGSTILRRRIVGALQSEKETAKAAEFVTQNTIYNYPTIENLAAFLVATVIDPDSVKAVANRSEVVEEMIAKYNVGLAAPIAAGVAKNGTQALITGTTGNLGSQIMESLLQDESVTRIYAVNRVSGNPLAKHVDRFADKGFDTGLLKSEKIVFLEADITQPGLGVSKEVYQDLLENITVIIHTAWRLDFNLQLASFEPNVKGVRNLVDLARESAYGSNVKFMFTSSVAQGISWDRSRGAYPEEVLLDAQYTVGTGYGESKYVAERILSQSGINATSFRIGQIAGGKPNGAWAITDWVALLVKSSVVLGALPGQIGNSSWVPMDGVAQSIIDVVKHKESPRALNIVHPRPVGFNDLMAAVNDGLVAEGIIENKLPIQPIQEWFALLEARATGAKDEDIKEVPAIKLLEFFRATSNADNALRTGARQGSESGGMAEFSTSKAQVISKTMSELPAIDDAQAHLWVKYWKARGLFSN</sequence>
<keyword evidence="2" id="KW-0597">Phosphoprotein</keyword>
<comment type="caution">
    <text evidence="4">The sequence shown here is derived from an EMBL/GenBank/DDBJ whole genome shotgun (WGS) entry which is preliminary data.</text>
</comment>
<evidence type="ECO:0000313" key="5">
    <source>
        <dbReference type="Proteomes" id="UP000807469"/>
    </source>
</evidence>
<dbReference type="EMBL" id="MU155131">
    <property type="protein sequence ID" value="KAF9486226.1"/>
    <property type="molecule type" value="Genomic_DNA"/>
</dbReference>
<dbReference type="SUPFAM" id="SSF51735">
    <property type="entry name" value="NAD(P)-binding Rossmann-fold domains"/>
    <property type="match status" value="1"/>
</dbReference>
<dbReference type="SUPFAM" id="SSF56801">
    <property type="entry name" value="Acetyl-CoA synthetase-like"/>
    <property type="match status" value="1"/>
</dbReference>
<evidence type="ECO:0000256" key="2">
    <source>
        <dbReference type="ARBA" id="ARBA00022553"/>
    </source>
</evidence>
<keyword evidence="5" id="KW-1185">Reference proteome</keyword>
<dbReference type="Proteomes" id="UP000807469">
    <property type="component" value="Unassembled WGS sequence"/>
</dbReference>
<evidence type="ECO:0000259" key="3">
    <source>
        <dbReference type="PROSITE" id="PS50075"/>
    </source>
</evidence>
<reference evidence="4" key="1">
    <citation type="submission" date="2020-11" db="EMBL/GenBank/DDBJ databases">
        <authorList>
            <consortium name="DOE Joint Genome Institute"/>
            <person name="Ahrendt S."/>
            <person name="Riley R."/>
            <person name="Andreopoulos W."/>
            <person name="Labutti K."/>
            <person name="Pangilinan J."/>
            <person name="Ruiz-Duenas F.J."/>
            <person name="Barrasa J.M."/>
            <person name="Sanchez-Garcia M."/>
            <person name="Camarero S."/>
            <person name="Miyauchi S."/>
            <person name="Serrano A."/>
            <person name="Linde D."/>
            <person name="Babiker R."/>
            <person name="Drula E."/>
            <person name="Ayuso-Fernandez I."/>
            <person name="Pacheco R."/>
            <person name="Padilla G."/>
            <person name="Ferreira P."/>
            <person name="Barriuso J."/>
            <person name="Kellner H."/>
            <person name="Castanera R."/>
            <person name="Alfaro M."/>
            <person name="Ramirez L."/>
            <person name="Pisabarro A.G."/>
            <person name="Kuo A."/>
            <person name="Tritt A."/>
            <person name="Lipzen A."/>
            <person name="He G."/>
            <person name="Yan M."/>
            <person name="Ng V."/>
            <person name="Cullen D."/>
            <person name="Martin F."/>
            <person name="Rosso M.-N."/>
            <person name="Henrissat B."/>
            <person name="Hibbett D."/>
            <person name="Martinez A.T."/>
            <person name="Grigoriev I.V."/>
        </authorList>
    </citation>
    <scope>NUCLEOTIDE SEQUENCE</scope>
    <source>
        <strain evidence="4">CIRM-BRFM 674</strain>
    </source>
</reference>
<dbReference type="AlphaFoldDB" id="A0A9P5ZI08"/>
<proteinExistence type="predicted"/>
<dbReference type="Gene3D" id="3.40.50.12780">
    <property type="entry name" value="N-terminal domain of ligase-like"/>
    <property type="match status" value="1"/>
</dbReference>
<dbReference type="InterPro" id="IPR036291">
    <property type="entry name" value="NAD(P)-bd_dom_sf"/>
</dbReference>
<dbReference type="PROSITE" id="PS00455">
    <property type="entry name" value="AMP_BINDING"/>
    <property type="match status" value="1"/>
</dbReference>
<gene>
    <name evidence="4" type="ORF">BDN70DRAFT_870312</name>
</gene>
<dbReference type="Pfam" id="PF07993">
    <property type="entry name" value="NAD_binding_4"/>
    <property type="match status" value="1"/>
</dbReference>
<dbReference type="InterPro" id="IPR013120">
    <property type="entry name" value="FAR_NAD-bd"/>
</dbReference>
<dbReference type="PANTHER" id="PTHR43439:SF2">
    <property type="entry name" value="ENZYME, PUTATIVE (JCVI)-RELATED"/>
    <property type="match status" value="1"/>
</dbReference>
<dbReference type="OrthoDB" id="429813at2759"/>
<dbReference type="InterPro" id="IPR051414">
    <property type="entry name" value="Adenylate-forming_Reductase"/>
</dbReference>
<name>A0A9P5ZI08_9AGAR</name>
<dbReference type="Pfam" id="PF23562">
    <property type="entry name" value="AMP-binding_C_3"/>
    <property type="match status" value="1"/>
</dbReference>
<feature type="domain" description="Carrier" evidence="3">
    <location>
        <begin position="581"/>
        <end position="665"/>
    </location>
</feature>
<dbReference type="PANTHER" id="PTHR43439">
    <property type="entry name" value="PHENYLACETATE-COENZYME A LIGASE"/>
    <property type="match status" value="1"/>
</dbReference>
<evidence type="ECO:0000313" key="4">
    <source>
        <dbReference type="EMBL" id="KAF9486226.1"/>
    </source>
</evidence>
<dbReference type="Gene3D" id="3.40.50.720">
    <property type="entry name" value="NAD(P)-binding Rossmann-like Domain"/>
    <property type="match status" value="1"/>
</dbReference>
<protein>
    <submittedName>
        <fullName evidence="4">Aminoadipate reductase</fullName>
    </submittedName>
</protein>
<accession>A0A9P5ZI08</accession>
<dbReference type="InterPro" id="IPR009081">
    <property type="entry name" value="PP-bd_ACP"/>
</dbReference>
<dbReference type="InterPro" id="IPR020845">
    <property type="entry name" value="AMP-binding_CS"/>
</dbReference>
<organism evidence="4 5">
    <name type="scientific">Pholiota conissans</name>
    <dbReference type="NCBI Taxonomy" id="109636"/>
    <lineage>
        <taxon>Eukaryota</taxon>
        <taxon>Fungi</taxon>
        <taxon>Dikarya</taxon>
        <taxon>Basidiomycota</taxon>
        <taxon>Agaricomycotina</taxon>
        <taxon>Agaricomycetes</taxon>
        <taxon>Agaricomycetidae</taxon>
        <taxon>Agaricales</taxon>
        <taxon>Agaricineae</taxon>
        <taxon>Strophariaceae</taxon>
        <taxon>Pholiota</taxon>
    </lineage>
</organism>
<keyword evidence="1" id="KW-0596">Phosphopantetheine</keyword>
<dbReference type="Pfam" id="PF00501">
    <property type="entry name" value="AMP-binding"/>
    <property type="match status" value="1"/>
</dbReference>
<dbReference type="PROSITE" id="PS50075">
    <property type="entry name" value="CARRIER"/>
    <property type="match status" value="1"/>
</dbReference>
<dbReference type="Gene3D" id="1.10.1200.10">
    <property type="entry name" value="ACP-like"/>
    <property type="match status" value="1"/>
</dbReference>
<dbReference type="InterPro" id="IPR000873">
    <property type="entry name" value="AMP-dep_synth/lig_dom"/>
</dbReference>
<dbReference type="SUPFAM" id="SSF47336">
    <property type="entry name" value="ACP-like"/>
    <property type="match status" value="1"/>
</dbReference>
<dbReference type="InterPro" id="IPR042099">
    <property type="entry name" value="ANL_N_sf"/>
</dbReference>
<evidence type="ECO:0000256" key="1">
    <source>
        <dbReference type="ARBA" id="ARBA00022450"/>
    </source>
</evidence>